<evidence type="ECO:0000256" key="1">
    <source>
        <dbReference type="SAM" id="MobiDB-lite"/>
    </source>
</evidence>
<dbReference type="Pfam" id="PF09808">
    <property type="entry name" value="SNAPC1"/>
    <property type="match status" value="1"/>
</dbReference>
<dbReference type="PANTHER" id="PTHR15131:SF3">
    <property type="entry name" value="SNRNA-ACTIVATING PROTEIN COMPLEX SUBUNIT 1"/>
    <property type="match status" value="1"/>
</dbReference>
<protein>
    <recommendedName>
        <fullName evidence="4">snRNA-activating protein complex subunit 1</fullName>
    </recommendedName>
</protein>
<evidence type="ECO:0000313" key="2">
    <source>
        <dbReference type="EMBL" id="CAD7652509.1"/>
    </source>
</evidence>
<dbReference type="GO" id="GO:0019185">
    <property type="term" value="C:snRNA-activating protein complex"/>
    <property type="evidence" value="ECO:0007669"/>
    <property type="project" value="TreeGrafter"/>
</dbReference>
<organism evidence="2">
    <name type="scientific">Oppiella nova</name>
    <dbReference type="NCBI Taxonomy" id="334625"/>
    <lineage>
        <taxon>Eukaryota</taxon>
        <taxon>Metazoa</taxon>
        <taxon>Ecdysozoa</taxon>
        <taxon>Arthropoda</taxon>
        <taxon>Chelicerata</taxon>
        <taxon>Arachnida</taxon>
        <taxon>Acari</taxon>
        <taxon>Acariformes</taxon>
        <taxon>Sarcoptiformes</taxon>
        <taxon>Oribatida</taxon>
        <taxon>Brachypylina</taxon>
        <taxon>Oppioidea</taxon>
        <taxon>Oppiidae</taxon>
        <taxon>Oppiella</taxon>
    </lineage>
</organism>
<dbReference type="GO" id="GO:0042796">
    <property type="term" value="P:snRNA transcription by RNA polymerase III"/>
    <property type="evidence" value="ECO:0007669"/>
    <property type="project" value="TreeGrafter"/>
</dbReference>
<dbReference type="GO" id="GO:0042795">
    <property type="term" value="P:snRNA transcription by RNA polymerase II"/>
    <property type="evidence" value="ECO:0007669"/>
    <property type="project" value="TreeGrafter"/>
</dbReference>
<evidence type="ECO:0000313" key="3">
    <source>
        <dbReference type="Proteomes" id="UP000728032"/>
    </source>
</evidence>
<feature type="region of interest" description="Disordered" evidence="1">
    <location>
        <begin position="317"/>
        <end position="338"/>
    </location>
</feature>
<dbReference type="EMBL" id="OC920451">
    <property type="protein sequence ID" value="CAD7652509.1"/>
    <property type="molecule type" value="Genomic_DNA"/>
</dbReference>
<name>A0A7R9M4Y8_9ACAR</name>
<dbReference type="GO" id="GO:0043565">
    <property type="term" value="F:sequence-specific DNA binding"/>
    <property type="evidence" value="ECO:0007669"/>
    <property type="project" value="TreeGrafter"/>
</dbReference>
<dbReference type="Proteomes" id="UP000728032">
    <property type="component" value="Unassembled WGS sequence"/>
</dbReference>
<sequence>MSVRYIAAGFRQDMEALFSRFMAKEDEHTIDDRTSGDETQSVVSLRFSRFCEIWREMCFSYVFRLRVNENELREFVDEIYLEVLPNVAEDHPLDRRVCALYLLYSLFQKQPKLSDKVRDRQKIRINFSYLEQIRDLIERCKRLEQLDVCYVWYKLLSLGAVHLVHVSRLMGPLYIRNSRVTNETQTKTDFLIDQFQTSLNQPFEELSHIHEKYRAMKEALYDESPQTKQLDQIQDNMFELSKAKMDNLAKEFTNTAVKTSVDNQMDGEEEDSDGVNQTYDPIGEKRRKLKEKAFGFGIKSKTEVMNETTVGHNLNESKTQTKIKRRGRPKVSKLTEIL</sequence>
<keyword evidence="3" id="KW-1185">Reference proteome</keyword>
<reference evidence="2" key="1">
    <citation type="submission" date="2020-11" db="EMBL/GenBank/DDBJ databases">
        <authorList>
            <person name="Tran Van P."/>
        </authorList>
    </citation>
    <scope>NUCLEOTIDE SEQUENCE</scope>
</reference>
<dbReference type="InterPro" id="IPR019188">
    <property type="entry name" value="SNAPC1"/>
</dbReference>
<feature type="compositionally biased region" description="Basic residues" evidence="1">
    <location>
        <begin position="321"/>
        <end position="331"/>
    </location>
</feature>
<accession>A0A7R9M4Y8</accession>
<dbReference type="OrthoDB" id="20127at2759"/>
<dbReference type="PANTHER" id="PTHR15131">
    <property type="entry name" value="SMALL NUCLEAR RNA ACTIVATING COMPLEX, POLYPEPTIDE 1"/>
    <property type="match status" value="1"/>
</dbReference>
<gene>
    <name evidence="2" type="ORF">ONB1V03_LOCUS9170</name>
</gene>
<proteinExistence type="predicted"/>
<evidence type="ECO:0008006" key="4">
    <source>
        <dbReference type="Google" id="ProtNLM"/>
    </source>
</evidence>
<dbReference type="EMBL" id="CAJPVJ010005626">
    <property type="protein sequence ID" value="CAG2169696.1"/>
    <property type="molecule type" value="Genomic_DNA"/>
</dbReference>
<dbReference type="AlphaFoldDB" id="A0A7R9M4Y8"/>